<evidence type="ECO:0000313" key="3">
    <source>
        <dbReference type="Proteomes" id="UP000011618"/>
    </source>
</evidence>
<dbReference type="GO" id="GO:0016020">
    <property type="term" value="C:membrane"/>
    <property type="evidence" value="ECO:0007669"/>
    <property type="project" value="TreeGrafter"/>
</dbReference>
<feature type="region of interest" description="Disordered" evidence="1">
    <location>
        <begin position="77"/>
        <end position="103"/>
    </location>
</feature>
<dbReference type="PANTHER" id="PTHR46182">
    <property type="entry name" value="FI19480P1"/>
    <property type="match status" value="1"/>
</dbReference>
<dbReference type="InterPro" id="IPR035986">
    <property type="entry name" value="PKD_dom_sf"/>
</dbReference>
<comment type="caution">
    <text evidence="2">The sequence shown here is derived from an EMBL/GenBank/DDBJ whole genome shotgun (WGS) entry which is preliminary data.</text>
</comment>
<dbReference type="AlphaFoldDB" id="L9Z586"/>
<evidence type="ECO:0000313" key="2">
    <source>
        <dbReference type="EMBL" id="ELY81524.1"/>
    </source>
</evidence>
<dbReference type="OrthoDB" id="170089at2157"/>
<dbReference type="PANTHER" id="PTHR46182:SF2">
    <property type="entry name" value="FI19480P1"/>
    <property type="match status" value="1"/>
</dbReference>
<dbReference type="EMBL" id="AOII01000026">
    <property type="protein sequence ID" value="ELY81524.1"/>
    <property type="molecule type" value="Genomic_DNA"/>
</dbReference>
<dbReference type="PATRIC" id="fig|1227495.3.peg.634"/>
<protein>
    <submittedName>
        <fullName evidence="2">Peptidase m36, fungalysin</fullName>
    </submittedName>
</protein>
<dbReference type="Pfam" id="PF22352">
    <property type="entry name" value="K319L-like_PKD"/>
    <property type="match status" value="1"/>
</dbReference>
<dbReference type="GO" id="GO:0031410">
    <property type="term" value="C:cytoplasmic vesicle"/>
    <property type="evidence" value="ECO:0007669"/>
    <property type="project" value="TreeGrafter"/>
</dbReference>
<dbReference type="Gene3D" id="2.60.40.10">
    <property type="entry name" value="Immunoglobulins"/>
    <property type="match status" value="2"/>
</dbReference>
<accession>L9Z586</accession>
<proteinExistence type="predicted"/>
<dbReference type="RefSeq" id="WP_006184216.1">
    <property type="nucleotide sequence ID" value="NZ_AOII01000026.1"/>
</dbReference>
<reference evidence="2 3" key="1">
    <citation type="journal article" date="2014" name="PLoS Genet.">
        <title>Phylogenetically driven sequencing of extremely halophilic archaea reveals strategies for static and dynamic osmo-response.</title>
        <authorList>
            <person name="Becker E.A."/>
            <person name="Seitzer P.M."/>
            <person name="Tritt A."/>
            <person name="Larsen D."/>
            <person name="Krusor M."/>
            <person name="Yao A.I."/>
            <person name="Wu D."/>
            <person name="Madern D."/>
            <person name="Eisen J.A."/>
            <person name="Darling A.E."/>
            <person name="Facciotti M.T."/>
        </authorList>
    </citation>
    <scope>NUCLEOTIDE SEQUENCE [LARGE SCALE GENOMIC DNA]</scope>
    <source>
        <strain evidence="2 3">DSM 3751</strain>
    </source>
</reference>
<evidence type="ECO:0000256" key="1">
    <source>
        <dbReference type="SAM" id="MobiDB-lite"/>
    </source>
</evidence>
<dbReference type="eggNOG" id="arCOG02916">
    <property type="taxonomic scope" value="Archaea"/>
</dbReference>
<gene>
    <name evidence="2" type="ORF">C487_03218</name>
</gene>
<dbReference type="CDD" id="cd00146">
    <property type="entry name" value="PKD"/>
    <property type="match status" value="1"/>
</dbReference>
<feature type="region of interest" description="Disordered" evidence="1">
    <location>
        <begin position="1"/>
        <end position="29"/>
    </location>
</feature>
<name>L9Z586_9EURY</name>
<feature type="compositionally biased region" description="Low complexity" evidence="1">
    <location>
        <begin position="77"/>
        <end position="99"/>
    </location>
</feature>
<sequence length="173" mass="17887">MSNSKGPTADTGGPYTVATGGTIGLDGSNSSGKQLTYSWTITSGPGTLQNASTQTPTFDASGVTSDDTATIELTVTGKKGNTDTDTTTVDITDSSSPPTADFTYSRKNKKVDLDGSASSDEGTIQSYEWDVGADGTIDYTGQTVSKKKIPSGTQVKLTITDDDNETDSITKTV</sequence>
<dbReference type="InterPro" id="IPR013783">
    <property type="entry name" value="Ig-like_fold"/>
</dbReference>
<dbReference type="Proteomes" id="UP000011618">
    <property type="component" value="Unassembled WGS sequence"/>
</dbReference>
<dbReference type="SUPFAM" id="SSF49299">
    <property type="entry name" value="PKD domain"/>
    <property type="match status" value="2"/>
</dbReference>
<organism evidence="2 3">
    <name type="scientific">Natrinema pallidum DSM 3751</name>
    <dbReference type="NCBI Taxonomy" id="1227495"/>
    <lineage>
        <taxon>Archaea</taxon>
        <taxon>Methanobacteriati</taxon>
        <taxon>Methanobacteriota</taxon>
        <taxon>Stenosarchaea group</taxon>
        <taxon>Halobacteria</taxon>
        <taxon>Halobacteriales</taxon>
        <taxon>Natrialbaceae</taxon>
        <taxon>Natrinema</taxon>
    </lineage>
</organism>
<dbReference type="InterPro" id="IPR029865">
    <property type="entry name" value="KIAA0319-like"/>
</dbReference>